<comment type="caution">
    <text evidence="8">The sequence shown here is derived from an EMBL/GenBank/DDBJ whole genome shotgun (WGS) entry which is preliminary data.</text>
</comment>
<dbReference type="OrthoDB" id="299325at2759"/>
<evidence type="ECO:0000313" key="9">
    <source>
        <dbReference type="Proteomes" id="UP000689195"/>
    </source>
</evidence>
<dbReference type="EMBL" id="CAJJDO010000013">
    <property type="protein sequence ID" value="CAD8144886.1"/>
    <property type="molecule type" value="Genomic_DNA"/>
</dbReference>
<feature type="transmembrane region" description="Helical" evidence="6">
    <location>
        <begin position="146"/>
        <end position="163"/>
    </location>
</feature>
<keyword evidence="9" id="KW-1185">Reference proteome</keyword>
<proteinExistence type="predicted"/>
<reference evidence="8" key="1">
    <citation type="submission" date="2021-01" db="EMBL/GenBank/DDBJ databases">
        <authorList>
            <consortium name="Genoscope - CEA"/>
            <person name="William W."/>
        </authorList>
    </citation>
    <scope>NUCLEOTIDE SEQUENCE</scope>
</reference>
<gene>
    <name evidence="8" type="ORF">PPENT_87.1.T0130450</name>
</gene>
<evidence type="ECO:0000256" key="6">
    <source>
        <dbReference type="SAM" id="Phobius"/>
    </source>
</evidence>
<evidence type="ECO:0000313" key="8">
    <source>
        <dbReference type="EMBL" id="CAD8144886.1"/>
    </source>
</evidence>
<comment type="subcellular location">
    <subcellularLocation>
        <location evidence="1">Cell membrane</location>
        <topology evidence="1">Multi-pass membrane protein</topology>
    </subcellularLocation>
</comment>
<evidence type="ECO:0000256" key="4">
    <source>
        <dbReference type="ARBA" id="ARBA00022989"/>
    </source>
</evidence>
<organism evidence="8 9">
    <name type="scientific">Paramecium pentaurelia</name>
    <dbReference type="NCBI Taxonomy" id="43138"/>
    <lineage>
        <taxon>Eukaryota</taxon>
        <taxon>Sar</taxon>
        <taxon>Alveolata</taxon>
        <taxon>Ciliophora</taxon>
        <taxon>Intramacronucleata</taxon>
        <taxon>Oligohymenophorea</taxon>
        <taxon>Peniculida</taxon>
        <taxon>Parameciidae</taxon>
        <taxon>Paramecium</taxon>
    </lineage>
</organism>
<keyword evidence="3 6" id="KW-0812">Transmembrane</keyword>
<dbReference type="Proteomes" id="UP000689195">
    <property type="component" value="Unassembled WGS sequence"/>
</dbReference>
<protein>
    <recommendedName>
        <fullName evidence="7">VTT domain-containing protein</fullName>
    </recommendedName>
</protein>
<feature type="transmembrane region" description="Helical" evidence="6">
    <location>
        <begin position="60"/>
        <end position="85"/>
    </location>
</feature>
<dbReference type="Pfam" id="PF09335">
    <property type="entry name" value="VTT_dom"/>
    <property type="match status" value="1"/>
</dbReference>
<feature type="transmembrane region" description="Helical" evidence="6">
    <location>
        <begin position="214"/>
        <end position="237"/>
    </location>
</feature>
<keyword evidence="2" id="KW-1003">Cell membrane</keyword>
<keyword evidence="4 6" id="KW-1133">Transmembrane helix</keyword>
<dbReference type="GO" id="GO:0005886">
    <property type="term" value="C:plasma membrane"/>
    <property type="evidence" value="ECO:0007669"/>
    <property type="project" value="UniProtKB-SubCell"/>
</dbReference>
<dbReference type="InterPro" id="IPR032816">
    <property type="entry name" value="VTT_dom"/>
</dbReference>
<evidence type="ECO:0000256" key="3">
    <source>
        <dbReference type="ARBA" id="ARBA00022692"/>
    </source>
</evidence>
<feature type="domain" description="VTT" evidence="7">
    <location>
        <begin position="90"/>
        <end position="194"/>
    </location>
</feature>
<feature type="transmembrane region" description="Helical" evidence="6">
    <location>
        <begin position="16"/>
        <end position="39"/>
    </location>
</feature>
<dbReference type="PANTHER" id="PTHR12677:SF59">
    <property type="entry name" value="GOLGI APPARATUS MEMBRANE PROTEIN TVP38-RELATED"/>
    <property type="match status" value="1"/>
</dbReference>
<evidence type="ECO:0000259" key="7">
    <source>
        <dbReference type="Pfam" id="PF09335"/>
    </source>
</evidence>
<accession>A0A8S1T066</accession>
<feature type="transmembrane region" description="Helical" evidence="6">
    <location>
        <begin position="175"/>
        <end position="193"/>
    </location>
</feature>
<keyword evidence="5 6" id="KW-0472">Membrane</keyword>
<sequence length="281" mass="32378">MLQQNNTSFQVNTKKIYYFLLAFPLFLVGFLICCIYYIPGVQLMFLSLFDQCKQINFLSGINLLILGVAMILLMMPFALFEFAIAYTCTDYLTPILIVTAAKMIGEYASFFIGKELSFFLKELLKEFKFFNAIQKLTQRKPYKTQFLMRMSGITPQLIMNYGMGVLSTVSFKSFVIVQSIVGFPSTVLAVFIGKQFHKIKDIFDSNRSINNQSVLYVEFGIIMFAGLSIALLVYYVVREYTKVLREEVLVDKNEKLDKELEQDISNDLEKTWEDIELQSAI</sequence>
<dbReference type="PANTHER" id="PTHR12677">
    <property type="entry name" value="GOLGI APPARATUS MEMBRANE PROTEIN TVP38-RELATED"/>
    <property type="match status" value="1"/>
</dbReference>
<evidence type="ECO:0000256" key="5">
    <source>
        <dbReference type="ARBA" id="ARBA00023136"/>
    </source>
</evidence>
<evidence type="ECO:0000256" key="2">
    <source>
        <dbReference type="ARBA" id="ARBA00022475"/>
    </source>
</evidence>
<dbReference type="AlphaFoldDB" id="A0A8S1T066"/>
<dbReference type="InterPro" id="IPR015414">
    <property type="entry name" value="TMEM64"/>
</dbReference>
<name>A0A8S1T066_9CILI</name>
<evidence type="ECO:0000256" key="1">
    <source>
        <dbReference type="ARBA" id="ARBA00004651"/>
    </source>
</evidence>